<dbReference type="PANTHER" id="PTHR13710:SF149">
    <property type="entry name" value="ATP-DEPENDENT DNA HELICASE TLH2"/>
    <property type="match status" value="1"/>
</dbReference>
<dbReference type="EC" id="5.6.2.4" evidence="5"/>
<keyword evidence="8" id="KW-0378">Hydrolase</keyword>
<evidence type="ECO:0000259" key="6">
    <source>
        <dbReference type="PROSITE" id="PS51192"/>
    </source>
</evidence>
<evidence type="ECO:0000313" key="9">
    <source>
        <dbReference type="Proteomes" id="UP000320762"/>
    </source>
</evidence>
<dbReference type="InterPro" id="IPR027417">
    <property type="entry name" value="P-loop_NTPase"/>
</dbReference>
<dbReference type="GO" id="GO:0005737">
    <property type="term" value="C:cytoplasm"/>
    <property type="evidence" value="ECO:0007669"/>
    <property type="project" value="TreeGrafter"/>
</dbReference>
<gene>
    <name evidence="8" type="ORF">BD626DRAFT_631822</name>
</gene>
<comment type="catalytic activity">
    <reaction evidence="4">
        <text>Couples ATP hydrolysis with the unwinding of duplex DNA by translocating in the 3'-5' direction.</text>
        <dbReference type="EC" id="5.6.2.4"/>
    </reaction>
</comment>
<dbReference type="GO" id="GO:0016787">
    <property type="term" value="F:hydrolase activity"/>
    <property type="evidence" value="ECO:0007669"/>
    <property type="project" value="UniProtKB-KW"/>
</dbReference>
<dbReference type="GO" id="GO:0009378">
    <property type="term" value="F:four-way junction helicase activity"/>
    <property type="evidence" value="ECO:0007669"/>
    <property type="project" value="TreeGrafter"/>
</dbReference>
<dbReference type="SUPFAM" id="SSF52540">
    <property type="entry name" value="P-loop containing nucleoside triphosphate hydrolases"/>
    <property type="match status" value="1"/>
</dbReference>
<evidence type="ECO:0000256" key="4">
    <source>
        <dbReference type="ARBA" id="ARBA00034617"/>
    </source>
</evidence>
<dbReference type="EMBL" id="VDMD01000017">
    <property type="protein sequence ID" value="TRM61284.1"/>
    <property type="molecule type" value="Genomic_DNA"/>
</dbReference>
<evidence type="ECO:0000259" key="7">
    <source>
        <dbReference type="PROSITE" id="PS51194"/>
    </source>
</evidence>
<dbReference type="GO" id="GO:0005694">
    <property type="term" value="C:chromosome"/>
    <property type="evidence" value="ECO:0007669"/>
    <property type="project" value="TreeGrafter"/>
</dbReference>
<dbReference type="GO" id="GO:0000724">
    <property type="term" value="P:double-strand break repair via homologous recombination"/>
    <property type="evidence" value="ECO:0007669"/>
    <property type="project" value="TreeGrafter"/>
</dbReference>
<accession>A0A550C909</accession>
<reference evidence="8 9" key="1">
    <citation type="journal article" date="2019" name="New Phytol.">
        <title>Comparative genomics reveals unique wood-decay strategies and fruiting body development in the Schizophyllaceae.</title>
        <authorList>
            <person name="Almasi E."/>
            <person name="Sahu N."/>
            <person name="Krizsan K."/>
            <person name="Balint B."/>
            <person name="Kovacs G.M."/>
            <person name="Kiss B."/>
            <person name="Cseklye J."/>
            <person name="Drula E."/>
            <person name="Henrissat B."/>
            <person name="Nagy I."/>
            <person name="Chovatia M."/>
            <person name="Adam C."/>
            <person name="LaButti K."/>
            <person name="Lipzen A."/>
            <person name="Riley R."/>
            <person name="Grigoriev I.V."/>
            <person name="Nagy L.G."/>
        </authorList>
    </citation>
    <scope>NUCLEOTIDE SEQUENCE [LARGE SCALE GENOMIC DNA]</scope>
    <source>
        <strain evidence="8 9">NL-1724</strain>
    </source>
</reference>
<evidence type="ECO:0000313" key="8">
    <source>
        <dbReference type="EMBL" id="TRM61284.1"/>
    </source>
</evidence>
<dbReference type="PANTHER" id="PTHR13710">
    <property type="entry name" value="DNA HELICASE RECQ FAMILY MEMBER"/>
    <property type="match status" value="1"/>
</dbReference>
<dbReference type="Pfam" id="PF00270">
    <property type="entry name" value="DEAD"/>
    <property type="match status" value="1"/>
</dbReference>
<feature type="domain" description="Helicase ATP-binding" evidence="6">
    <location>
        <begin position="34"/>
        <end position="214"/>
    </location>
</feature>
<comment type="similarity">
    <text evidence="1">Belongs to the helicase family. RecQ subfamily.</text>
</comment>
<comment type="caution">
    <text evidence="8">The sequence shown here is derived from an EMBL/GenBank/DDBJ whole genome shotgun (WGS) entry which is preliminary data.</text>
</comment>
<evidence type="ECO:0000256" key="1">
    <source>
        <dbReference type="ARBA" id="ARBA00005446"/>
    </source>
</evidence>
<evidence type="ECO:0000256" key="2">
    <source>
        <dbReference type="ARBA" id="ARBA00022741"/>
    </source>
</evidence>
<dbReference type="SMART" id="SM00490">
    <property type="entry name" value="HELICc"/>
    <property type="match status" value="1"/>
</dbReference>
<protein>
    <recommendedName>
        <fullName evidence="5">DNA 3'-5' helicase</fullName>
        <ecNumber evidence="5">5.6.2.4</ecNumber>
    </recommendedName>
</protein>
<keyword evidence="3" id="KW-0067">ATP-binding</keyword>
<dbReference type="InterPro" id="IPR014001">
    <property type="entry name" value="Helicase_ATP-bd"/>
</dbReference>
<dbReference type="STRING" id="97359.A0A550C909"/>
<dbReference type="GO" id="GO:0043138">
    <property type="term" value="F:3'-5' DNA helicase activity"/>
    <property type="evidence" value="ECO:0007669"/>
    <property type="project" value="UniProtKB-EC"/>
</dbReference>
<name>A0A550C909_9AGAR</name>
<dbReference type="PROSITE" id="PS51192">
    <property type="entry name" value="HELICASE_ATP_BIND_1"/>
    <property type="match status" value="1"/>
</dbReference>
<feature type="domain" description="Helicase C-terminal" evidence="7">
    <location>
        <begin position="264"/>
        <end position="432"/>
    </location>
</feature>
<dbReference type="Proteomes" id="UP000320762">
    <property type="component" value="Unassembled WGS sequence"/>
</dbReference>
<dbReference type="Gene3D" id="3.40.50.300">
    <property type="entry name" value="P-loop containing nucleotide triphosphate hydrolases"/>
    <property type="match status" value="2"/>
</dbReference>
<dbReference type="PROSITE" id="PS51194">
    <property type="entry name" value="HELICASE_CTER"/>
    <property type="match status" value="1"/>
</dbReference>
<organism evidence="8 9">
    <name type="scientific">Schizophyllum amplum</name>
    <dbReference type="NCBI Taxonomy" id="97359"/>
    <lineage>
        <taxon>Eukaryota</taxon>
        <taxon>Fungi</taxon>
        <taxon>Dikarya</taxon>
        <taxon>Basidiomycota</taxon>
        <taxon>Agaricomycotina</taxon>
        <taxon>Agaricomycetes</taxon>
        <taxon>Agaricomycetidae</taxon>
        <taxon>Agaricales</taxon>
        <taxon>Schizophyllaceae</taxon>
        <taxon>Schizophyllum</taxon>
    </lineage>
</organism>
<dbReference type="AlphaFoldDB" id="A0A550C909"/>
<keyword evidence="2" id="KW-0547">Nucleotide-binding</keyword>
<dbReference type="InterPro" id="IPR001650">
    <property type="entry name" value="Helicase_C-like"/>
</dbReference>
<sequence length="677" mass="75951">MAFKFVSPAGRALIKRILNETINIEPHDHQLEALSHALDRTSVLSITYTGSGKSGYIYMLAVILKALRENCALCPGADVPADPVIIVICPTIALEEDLEKKMQKYDVESLVLNKEKKEEYQKSGKDIFKEASDKRYRVLMMTPEMLTSTGVRTKLLDNPKFKLRQAALMVDEVHLLHAWGQSFRVEYKQLGHIRQLFAETAPLVAFTATLRKGEPGASPQDSVCRFLGLNAGEFHVIHRSNARYDMQVIVRPLRHNQQSVVFPDLDWVVHAPGKTIVFCQGIKMGSKIAHYLLTKWPGATFANRPHTYNRLHSDQFNQKTIELVGSSSRIVIIATDTLSVGVDIEDITTVVVLDPDDIDDAWQKAGRAGRNLARVAHPRVIIYVSSKIYANPEEAMATSAKVKAEKKSQKPPDTSIPRLVAAPCKMREIDIQYDNDEAEEPCGCASCRTRPRPRFPSPCTCSGCLPEPAILDASSSKEKPASSATPDVPANKKLTPAMRLHATSRLVEWRKAVLADLPSEADASPLTILSDYRIEQIIPLLSTSLDHQTISSLHEAYRTSALDEQALCDSPAMKLVLKTNKILRSRCGSVLETLLMIHNDLDAMRQRDREEKLGKQREYRARKRKEQMEAELIDIIGDEPVQSYEWTSEEIEAKERELSPVHAPEFFEGDLSLWYHS</sequence>
<keyword evidence="9" id="KW-1185">Reference proteome</keyword>
<dbReference type="SMART" id="SM00487">
    <property type="entry name" value="DEXDc"/>
    <property type="match status" value="1"/>
</dbReference>
<dbReference type="Pfam" id="PF00271">
    <property type="entry name" value="Helicase_C"/>
    <property type="match status" value="1"/>
</dbReference>
<evidence type="ECO:0000256" key="3">
    <source>
        <dbReference type="ARBA" id="ARBA00022840"/>
    </source>
</evidence>
<proteinExistence type="inferred from homology"/>
<dbReference type="GO" id="GO:0005634">
    <property type="term" value="C:nucleus"/>
    <property type="evidence" value="ECO:0007669"/>
    <property type="project" value="TreeGrafter"/>
</dbReference>
<dbReference type="GO" id="GO:0003676">
    <property type="term" value="F:nucleic acid binding"/>
    <property type="evidence" value="ECO:0007669"/>
    <property type="project" value="InterPro"/>
</dbReference>
<evidence type="ECO:0000256" key="5">
    <source>
        <dbReference type="ARBA" id="ARBA00034808"/>
    </source>
</evidence>
<dbReference type="OrthoDB" id="3269685at2759"/>
<dbReference type="InterPro" id="IPR011545">
    <property type="entry name" value="DEAD/DEAH_box_helicase_dom"/>
</dbReference>
<dbReference type="GO" id="GO:0005524">
    <property type="term" value="F:ATP binding"/>
    <property type="evidence" value="ECO:0007669"/>
    <property type="project" value="UniProtKB-KW"/>
</dbReference>